<feature type="region of interest" description="Disordered" evidence="1">
    <location>
        <begin position="1"/>
        <end position="26"/>
    </location>
</feature>
<feature type="compositionally biased region" description="Polar residues" evidence="1">
    <location>
        <begin position="8"/>
        <end position="20"/>
    </location>
</feature>
<dbReference type="EMBL" id="JACMSC010000002">
    <property type="protein sequence ID" value="KAG6532624.1"/>
    <property type="molecule type" value="Genomic_DNA"/>
</dbReference>
<dbReference type="Proteomes" id="UP000734854">
    <property type="component" value="Unassembled WGS sequence"/>
</dbReference>
<protein>
    <submittedName>
        <fullName evidence="2">Uncharacterized protein</fullName>
    </submittedName>
</protein>
<proteinExistence type="predicted"/>
<reference evidence="2 3" key="1">
    <citation type="submission" date="2020-08" db="EMBL/GenBank/DDBJ databases">
        <title>Plant Genome Project.</title>
        <authorList>
            <person name="Zhang R.-G."/>
        </authorList>
    </citation>
    <scope>NUCLEOTIDE SEQUENCE [LARGE SCALE GENOMIC DNA]</scope>
    <source>
        <tissue evidence="2">Rhizome</tissue>
    </source>
</reference>
<comment type="caution">
    <text evidence="2">The sequence shown here is derived from an EMBL/GenBank/DDBJ whole genome shotgun (WGS) entry which is preliminary data.</text>
</comment>
<name>A0A8J5IEE1_ZINOF</name>
<organism evidence="2 3">
    <name type="scientific">Zingiber officinale</name>
    <name type="common">Ginger</name>
    <name type="synonym">Amomum zingiber</name>
    <dbReference type="NCBI Taxonomy" id="94328"/>
    <lineage>
        <taxon>Eukaryota</taxon>
        <taxon>Viridiplantae</taxon>
        <taxon>Streptophyta</taxon>
        <taxon>Embryophyta</taxon>
        <taxon>Tracheophyta</taxon>
        <taxon>Spermatophyta</taxon>
        <taxon>Magnoliopsida</taxon>
        <taxon>Liliopsida</taxon>
        <taxon>Zingiberales</taxon>
        <taxon>Zingiberaceae</taxon>
        <taxon>Zingiber</taxon>
    </lineage>
</organism>
<sequence>MEKVGDSHWSSDPVSPTSNEMMKAKSPEMRLEKIKGVLEKLQARGNREHRWSPRGGDHHPHGLLQQVIQLQSGQQGHRLHAANAEAEFFGDLSNSASSVKFRFRMARIGD</sequence>
<keyword evidence="3" id="KW-1185">Reference proteome</keyword>
<gene>
    <name evidence="2" type="ORF">ZIOFF_006474</name>
</gene>
<evidence type="ECO:0000256" key="1">
    <source>
        <dbReference type="SAM" id="MobiDB-lite"/>
    </source>
</evidence>
<evidence type="ECO:0000313" key="2">
    <source>
        <dbReference type="EMBL" id="KAG6532624.1"/>
    </source>
</evidence>
<accession>A0A8J5IEE1</accession>
<dbReference type="AlphaFoldDB" id="A0A8J5IEE1"/>
<evidence type="ECO:0000313" key="3">
    <source>
        <dbReference type="Proteomes" id="UP000734854"/>
    </source>
</evidence>